<protein>
    <submittedName>
        <fullName evidence="1">Uncharacterized protein</fullName>
    </submittedName>
</protein>
<dbReference type="EMBL" id="MT142756">
    <property type="protein sequence ID" value="QJA88129.1"/>
    <property type="molecule type" value="Genomic_DNA"/>
</dbReference>
<gene>
    <name evidence="1" type="ORF">MM415A02819_0007</name>
    <name evidence="2" type="ORF">MM415B02824_0005</name>
</gene>
<sequence>MDILKRLRAALTEEVKGSIEPVDYMIMFSTVAGQRVLAHLLYEHHVFEEITDEEEMARRNVVVRMLGKAGIFKESNMPLLARALLEVGKLGAEGMSQLPDRPKKGDTK</sequence>
<organism evidence="1">
    <name type="scientific">viral metagenome</name>
    <dbReference type="NCBI Taxonomy" id="1070528"/>
    <lineage>
        <taxon>unclassified sequences</taxon>
        <taxon>metagenomes</taxon>
        <taxon>organismal metagenomes</taxon>
    </lineage>
</organism>
<name>A0A6M3JSH5_9ZZZZ</name>
<dbReference type="EMBL" id="MT141937">
    <property type="protein sequence ID" value="QJA72268.1"/>
    <property type="molecule type" value="Genomic_DNA"/>
</dbReference>
<proteinExistence type="predicted"/>
<reference evidence="1" key="1">
    <citation type="submission" date="2020-03" db="EMBL/GenBank/DDBJ databases">
        <title>The deep terrestrial virosphere.</title>
        <authorList>
            <person name="Holmfeldt K."/>
            <person name="Nilsson E."/>
            <person name="Simone D."/>
            <person name="Lopez-Fernandez M."/>
            <person name="Wu X."/>
            <person name="de Brujin I."/>
            <person name="Lundin D."/>
            <person name="Andersson A."/>
            <person name="Bertilsson S."/>
            <person name="Dopson M."/>
        </authorList>
    </citation>
    <scope>NUCLEOTIDE SEQUENCE</scope>
    <source>
        <strain evidence="1">MM415A02819</strain>
        <strain evidence="2">MM415B02824</strain>
    </source>
</reference>
<evidence type="ECO:0000313" key="2">
    <source>
        <dbReference type="EMBL" id="QJA88129.1"/>
    </source>
</evidence>
<dbReference type="AlphaFoldDB" id="A0A6M3JSH5"/>
<evidence type="ECO:0000313" key="1">
    <source>
        <dbReference type="EMBL" id="QJA72268.1"/>
    </source>
</evidence>
<accession>A0A6M3JSH5</accession>